<dbReference type="EMBL" id="JAPFFF010000001">
    <property type="protein sequence ID" value="KAK8900181.1"/>
    <property type="molecule type" value="Genomic_DNA"/>
</dbReference>
<gene>
    <name evidence="1" type="ORF">M9Y10_002504</name>
</gene>
<accession>A0ABR2LAZ7</accession>
<comment type="caution">
    <text evidence="1">The sequence shown here is derived from an EMBL/GenBank/DDBJ whole genome shotgun (WGS) entry which is preliminary data.</text>
</comment>
<proteinExistence type="predicted"/>
<evidence type="ECO:0000313" key="2">
    <source>
        <dbReference type="Proteomes" id="UP001470230"/>
    </source>
</evidence>
<evidence type="ECO:0000313" key="1">
    <source>
        <dbReference type="EMBL" id="KAK8900181.1"/>
    </source>
</evidence>
<dbReference type="Proteomes" id="UP001470230">
    <property type="component" value="Unassembled WGS sequence"/>
</dbReference>
<keyword evidence="2" id="KW-1185">Reference proteome</keyword>
<name>A0ABR2LAZ7_9EUKA</name>
<protein>
    <recommendedName>
        <fullName evidence="3">DDE-1 domain-containing protein</fullName>
    </recommendedName>
</protein>
<evidence type="ECO:0008006" key="3">
    <source>
        <dbReference type="Google" id="ProtNLM"/>
    </source>
</evidence>
<organism evidence="1 2">
    <name type="scientific">Tritrichomonas musculus</name>
    <dbReference type="NCBI Taxonomy" id="1915356"/>
    <lineage>
        <taxon>Eukaryota</taxon>
        <taxon>Metamonada</taxon>
        <taxon>Parabasalia</taxon>
        <taxon>Tritrichomonadida</taxon>
        <taxon>Tritrichomonadidae</taxon>
        <taxon>Tritrichomonas</taxon>
    </lineage>
</organism>
<sequence length="118" mass="13598">MGARFIFKIEKVKEITFDRIRATNPNVIYNWLVLYKKGFKRDHCLIYNADETFLNFKRDYIAIACGMAKPVSPEDKDSHMTSIVCFFASGDTIKPMIILPGIKNVPKNLVEFDDQVAF</sequence>
<reference evidence="1 2" key="1">
    <citation type="submission" date="2024-04" db="EMBL/GenBank/DDBJ databases">
        <title>Tritrichomonas musculus Genome.</title>
        <authorList>
            <person name="Alves-Ferreira E."/>
            <person name="Grigg M."/>
            <person name="Lorenzi H."/>
            <person name="Galac M."/>
        </authorList>
    </citation>
    <scope>NUCLEOTIDE SEQUENCE [LARGE SCALE GENOMIC DNA]</scope>
    <source>
        <strain evidence="1 2">EAF2021</strain>
    </source>
</reference>